<dbReference type="EMBL" id="JACXVP010000001">
    <property type="protein sequence ID" value="KAG5631864.1"/>
    <property type="molecule type" value="Genomic_DNA"/>
</dbReference>
<organism evidence="1 2">
    <name type="scientific">Solanum commersonii</name>
    <name type="common">Commerson's wild potato</name>
    <name type="synonym">Commerson's nightshade</name>
    <dbReference type="NCBI Taxonomy" id="4109"/>
    <lineage>
        <taxon>Eukaryota</taxon>
        <taxon>Viridiplantae</taxon>
        <taxon>Streptophyta</taxon>
        <taxon>Embryophyta</taxon>
        <taxon>Tracheophyta</taxon>
        <taxon>Spermatophyta</taxon>
        <taxon>Magnoliopsida</taxon>
        <taxon>eudicotyledons</taxon>
        <taxon>Gunneridae</taxon>
        <taxon>Pentapetalae</taxon>
        <taxon>asterids</taxon>
        <taxon>lamiids</taxon>
        <taxon>Solanales</taxon>
        <taxon>Solanaceae</taxon>
        <taxon>Solanoideae</taxon>
        <taxon>Solaneae</taxon>
        <taxon>Solanum</taxon>
    </lineage>
</organism>
<evidence type="ECO:0000313" key="1">
    <source>
        <dbReference type="EMBL" id="KAG5631864.1"/>
    </source>
</evidence>
<comment type="caution">
    <text evidence="1">The sequence shown here is derived from an EMBL/GenBank/DDBJ whole genome shotgun (WGS) entry which is preliminary data.</text>
</comment>
<sequence>MPGSTVYPKIQVVTHHYQRFSLSQYLLQMQVQAHQKYSNALTQRMIPYSHTMLTQDQKVFSSLVMGLSAKSQRDAKSSHIVYATLFGVIVAVHSWSFDYEHYPSHRGSLGTVSQDCRYTRQSTFSSISLPSCFSLQSFRAMSHWAILYCFAQLLGSTPTAPFHC</sequence>
<accession>A0A9J6B5F0</accession>
<proteinExistence type="predicted"/>
<dbReference type="Proteomes" id="UP000824120">
    <property type="component" value="Chromosome 1"/>
</dbReference>
<reference evidence="1 2" key="1">
    <citation type="submission" date="2020-09" db="EMBL/GenBank/DDBJ databases">
        <title>De no assembly of potato wild relative species, Solanum commersonii.</title>
        <authorList>
            <person name="Cho K."/>
        </authorList>
    </citation>
    <scope>NUCLEOTIDE SEQUENCE [LARGE SCALE GENOMIC DNA]</scope>
    <source>
        <strain evidence="1">LZ3.2</strain>
        <tissue evidence="1">Leaf</tissue>
    </source>
</reference>
<evidence type="ECO:0000313" key="2">
    <source>
        <dbReference type="Proteomes" id="UP000824120"/>
    </source>
</evidence>
<gene>
    <name evidence="1" type="ORF">H5410_003581</name>
</gene>
<name>A0A9J6B5F0_SOLCO</name>
<dbReference type="AlphaFoldDB" id="A0A9J6B5F0"/>
<keyword evidence="2" id="KW-1185">Reference proteome</keyword>
<protein>
    <submittedName>
        <fullName evidence="1">Uncharacterized protein</fullName>
    </submittedName>
</protein>